<organism evidence="2 3">
    <name type="scientific">Vitrella brassicaformis (strain CCMP3155)</name>
    <dbReference type="NCBI Taxonomy" id="1169540"/>
    <lineage>
        <taxon>Eukaryota</taxon>
        <taxon>Sar</taxon>
        <taxon>Alveolata</taxon>
        <taxon>Colpodellida</taxon>
        <taxon>Vitrellaceae</taxon>
        <taxon>Vitrella</taxon>
    </lineage>
</organism>
<keyword evidence="1" id="KW-1133">Transmembrane helix</keyword>
<dbReference type="InParanoid" id="A0A0G4G6Y1"/>
<gene>
    <name evidence="2" type="ORF">Vbra_3147</name>
</gene>
<dbReference type="EMBL" id="CDMY01000581">
    <property type="protein sequence ID" value="CEM24375.1"/>
    <property type="molecule type" value="Genomic_DNA"/>
</dbReference>
<keyword evidence="1" id="KW-0472">Membrane</keyword>
<feature type="transmembrane region" description="Helical" evidence="1">
    <location>
        <begin position="6"/>
        <end position="24"/>
    </location>
</feature>
<sequence>MASLYTVFFDVYLCSCVVYIICLFQQLAEGKLSQPPEFAGRRSLHAMHPSYSAHFFVLKAVHITFALFRFIVLDCEMIVCLSASLHYVPFLWLLLHVTFQAMESRVYGWDDGCVGMALPLPLCPVLHRYWRVCQMTVWFCFAVILLLFLLIGLNVTEVVTQSAALSGTLVTSIIFVLCGSGMMYHSLYLCVRWWMARRHFDRDGILREFFAALETNLRYSVFWFAQCFLIAYINWLSYFRFNKFVKHFRIFQWAFSAFELALVHTAGKCMSTPEEQRRQCRRVGKLRQVMMLPTAAKAA</sequence>
<evidence type="ECO:0000256" key="1">
    <source>
        <dbReference type="SAM" id="Phobius"/>
    </source>
</evidence>
<keyword evidence="1" id="KW-0812">Transmembrane</keyword>
<feature type="transmembrane region" description="Helical" evidence="1">
    <location>
        <begin position="135"/>
        <end position="153"/>
    </location>
</feature>
<feature type="transmembrane region" description="Helical" evidence="1">
    <location>
        <begin position="173"/>
        <end position="195"/>
    </location>
</feature>
<evidence type="ECO:0000313" key="2">
    <source>
        <dbReference type="EMBL" id="CEM24375.1"/>
    </source>
</evidence>
<feature type="transmembrane region" description="Helical" evidence="1">
    <location>
        <begin position="51"/>
        <end position="71"/>
    </location>
</feature>
<proteinExistence type="predicted"/>
<dbReference type="VEuPathDB" id="CryptoDB:Vbra_3147"/>
<protein>
    <submittedName>
        <fullName evidence="2">Uncharacterized protein</fullName>
    </submittedName>
</protein>
<evidence type="ECO:0000313" key="3">
    <source>
        <dbReference type="Proteomes" id="UP000041254"/>
    </source>
</evidence>
<feature type="transmembrane region" description="Helical" evidence="1">
    <location>
        <begin position="77"/>
        <end position="95"/>
    </location>
</feature>
<dbReference type="AlphaFoldDB" id="A0A0G4G6Y1"/>
<dbReference type="Proteomes" id="UP000041254">
    <property type="component" value="Unassembled WGS sequence"/>
</dbReference>
<keyword evidence="3" id="KW-1185">Reference proteome</keyword>
<name>A0A0G4G6Y1_VITBC</name>
<feature type="transmembrane region" description="Helical" evidence="1">
    <location>
        <begin position="216"/>
        <end position="238"/>
    </location>
</feature>
<reference evidence="2 3" key="1">
    <citation type="submission" date="2014-11" db="EMBL/GenBank/DDBJ databases">
        <authorList>
            <person name="Zhu J."/>
            <person name="Qi W."/>
            <person name="Song R."/>
        </authorList>
    </citation>
    <scope>NUCLEOTIDE SEQUENCE [LARGE SCALE GENOMIC DNA]</scope>
</reference>
<accession>A0A0G4G6Y1</accession>